<keyword evidence="3" id="KW-0813">Transport</keyword>
<sequence length="172" mass="18683">MRTSVLVAASAGTIITGLLAYAVYFDHKRQTDPEFRKSLKRNNRKLAKAVQEEQAAHGAAQRDSIKQAVQRAKEEGFPADLEEKESYFMNQVAKGEGLCAEGTDNIEAALAFYKALKVYPQPKDLISIYDKTVPKECLEILAEMVAMDTTLNLGGSFTGEGPAAGADSHGVE</sequence>
<keyword evidence="5 14" id="KW-1000">Mitochondrion outer membrane</keyword>
<keyword evidence="9 14" id="KW-0472">Membrane</keyword>
<gene>
    <name evidence="15" type="ORF">PENSUB_7013</name>
</gene>
<keyword evidence="15" id="KW-0675">Receptor</keyword>
<proteinExistence type="inferred from homology"/>
<keyword evidence="4" id="KW-0812">Transmembrane</keyword>
<evidence type="ECO:0000256" key="2">
    <source>
        <dbReference type="ARBA" id="ARBA00005792"/>
    </source>
</evidence>
<dbReference type="InterPro" id="IPR023392">
    <property type="entry name" value="Tom20_dom_sf"/>
</dbReference>
<evidence type="ECO:0000256" key="11">
    <source>
        <dbReference type="ARBA" id="ARBA00068548"/>
    </source>
</evidence>
<keyword evidence="16" id="KW-1185">Reference proteome</keyword>
<dbReference type="AlphaFoldDB" id="A0A1Q5TQI4"/>
<dbReference type="SUPFAM" id="SSF47157">
    <property type="entry name" value="Mitochondrial import receptor subunit Tom20"/>
    <property type="match status" value="1"/>
</dbReference>
<dbReference type="Proteomes" id="UP000186955">
    <property type="component" value="Unassembled WGS sequence"/>
</dbReference>
<evidence type="ECO:0000256" key="4">
    <source>
        <dbReference type="ARBA" id="ARBA00022692"/>
    </source>
</evidence>
<reference evidence="15 16" key="1">
    <citation type="submission" date="2016-10" db="EMBL/GenBank/DDBJ databases">
        <title>Genome sequence of the ascomycete fungus Penicillium subrubescens.</title>
        <authorList>
            <person name="De Vries R.P."/>
            <person name="Peng M."/>
            <person name="Dilokpimol A."/>
            <person name="Hilden K."/>
            <person name="Makela M.R."/>
            <person name="Grigoriev I."/>
            <person name="Riley R."/>
            <person name="Granchi Z."/>
        </authorList>
    </citation>
    <scope>NUCLEOTIDE SEQUENCE [LARGE SCALE GENOMIC DNA]</scope>
    <source>
        <strain evidence="15 16">CBS 132785</strain>
    </source>
</reference>
<evidence type="ECO:0000313" key="16">
    <source>
        <dbReference type="Proteomes" id="UP000186955"/>
    </source>
</evidence>
<keyword evidence="6" id="KW-0653">Protein transport</keyword>
<dbReference type="PIRSF" id="PIRSF037707">
    <property type="entry name" value="MAS20_rcpt"/>
    <property type="match status" value="1"/>
</dbReference>
<accession>A0A1Q5TQI4</accession>
<evidence type="ECO:0000256" key="9">
    <source>
        <dbReference type="ARBA" id="ARBA00023136"/>
    </source>
</evidence>
<dbReference type="OrthoDB" id="2154253at2759"/>
<evidence type="ECO:0000256" key="5">
    <source>
        <dbReference type="ARBA" id="ARBA00022787"/>
    </source>
</evidence>
<dbReference type="Gene3D" id="1.20.960.10">
    <property type="entry name" value="Mitochondrial outer membrane translocase complex, subunit Tom20 domain"/>
    <property type="match status" value="1"/>
</dbReference>
<keyword evidence="8 14" id="KW-0496">Mitochondrion</keyword>
<dbReference type="Pfam" id="PF02064">
    <property type="entry name" value="MAS20"/>
    <property type="match status" value="1"/>
</dbReference>
<protein>
    <recommendedName>
        <fullName evidence="11">Mitochondrial import receptor subunit TOM20</fullName>
    </recommendedName>
    <alternativeName>
        <fullName evidence="10">Mitochondrial 20 kDa outer membrane protein</fullName>
    </alternativeName>
    <alternativeName>
        <fullName evidence="12">Mitochondrial import receptor subunit tom20</fullName>
    </alternativeName>
    <alternativeName>
        <fullName evidence="13">Translocase of outer membrane 20 kDa subunit</fullName>
    </alternativeName>
</protein>
<dbReference type="GO" id="GO:0006605">
    <property type="term" value="P:protein targeting"/>
    <property type="evidence" value="ECO:0007669"/>
    <property type="project" value="InterPro"/>
</dbReference>
<evidence type="ECO:0000256" key="7">
    <source>
        <dbReference type="ARBA" id="ARBA00022989"/>
    </source>
</evidence>
<dbReference type="GO" id="GO:0016031">
    <property type="term" value="P:tRNA import into mitochondrion"/>
    <property type="evidence" value="ECO:0007669"/>
    <property type="project" value="TreeGrafter"/>
</dbReference>
<evidence type="ECO:0000256" key="1">
    <source>
        <dbReference type="ARBA" id="ARBA00004572"/>
    </source>
</evidence>
<comment type="caution">
    <text evidence="15">The sequence shown here is derived from an EMBL/GenBank/DDBJ whole genome shotgun (WGS) entry which is preliminary data.</text>
</comment>
<dbReference type="FunFam" id="1.20.960.10:FF:000002">
    <property type="entry name" value="Mitochondrial import receptor subunit TOM20"/>
    <property type="match status" value="1"/>
</dbReference>
<dbReference type="PANTHER" id="PTHR12430:SF0">
    <property type="entry name" value="TRANSLOCASE OF OUTER MITOCHONDRIAL MEMBRANE 20"/>
    <property type="match status" value="1"/>
</dbReference>
<evidence type="ECO:0000256" key="12">
    <source>
        <dbReference type="ARBA" id="ARBA00073975"/>
    </source>
</evidence>
<dbReference type="GO" id="GO:0030150">
    <property type="term" value="P:protein import into mitochondrial matrix"/>
    <property type="evidence" value="ECO:0007669"/>
    <property type="project" value="TreeGrafter"/>
</dbReference>
<dbReference type="GO" id="GO:0030943">
    <property type="term" value="F:mitochondrion targeting sequence binding"/>
    <property type="evidence" value="ECO:0007669"/>
    <property type="project" value="TreeGrafter"/>
</dbReference>
<dbReference type="GO" id="GO:0005742">
    <property type="term" value="C:mitochondrial outer membrane translocase complex"/>
    <property type="evidence" value="ECO:0007669"/>
    <property type="project" value="UniProtKB-UniRule"/>
</dbReference>
<evidence type="ECO:0000256" key="8">
    <source>
        <dbReference type="ARBA" id="ARBA00023128"/>
    </source>
</evidence>
<dbReference type="PANTHER" id="PTHR12430">
    <property type="entry name" value="MITOCHONDRIAL IMPORT RECEPTOR SUBUNIT TOM20"/>
    <property type="match status" value="1"/>
</dbReference>
<dbReference type="GO" id="GO:0008320">
    <property type="term" value="F:protein transmembrane transporter activity"/>
    <property type="evidence" value="ECO:0007669"/>
    <property type="project" value="TreeGrafter"/>
</dbReference>
<dbReference type="GO" id="GO:0006886">
    <property type="term" value="P:intracellular protein transport"/>
    <property type="evidence" value="ECO:0007669"/>
    <property type="project" value="InterPro"/>
</dbReference>
<dbReference type="STRING" id="1316194.A0A1Q5TQI4"/>
<evidence type="ECO:0000313" key="15">
    <source>
        <dbReference type="EMBL" id="OKP02480.1"/>
    </source>
</evidence>
<comment type="subcellular location">
    <subcellularLocation>
        <location evidence="1">Mitochondrion outer membrane</location>
        <topology evidence="1">Single-pass membrane protein</topology>
    </subcellularLocation>
</comment>
<keyword evidence="7" id="KW-1133">Transmembrane helix</keyword>
<name>A0A1Q5TQI4_9EURO</name>
<dbReference type="PRINTS" id="PR00351">
    <property type="entry name" value="OM20RECEPTOR"/>
</dbReference>
<evidence type="ECO:0000256" key="6">
    <source>
        <dbReference type="ARBA" id="ARBA00022927"/>
    </source>
</evidence>
<evidence type="ECO:0000256" key="14">
    <source>
        <dbReference type="PIRNR" id="PIRNR037707"/>
    </source>
</evidence>
<dbReference type="InterPro" id="IPR002056">
    <property type="entry name" value="MAS20"/>
</dbReference>
<dbReference type="EMBL" id="MNBE01000625">
    <property type="protein sequence ID" value="OKP02480.1"/>
    <property type="molecule type" value="Genomic_DNA"/>
</dbReference>
<evidence type="ECO:0000256" key="13">
    <source>
        <dbReference type="ARBA" id="ARBA00080405"/>
    </source>
</evidence>
<evidence type="ECO:0000256" key="10">
    <source>
        <dbReference type="ARBA" id="ARBA00042705"/>
    </source>
</evidence>
<evidence type="ECO:0000256" key="3">
    <source>
        <dbReference type="ARBA" id="ARBA00022448"/>
    </source>
</evidence>
<organism evidence="15 16">
    <name type="scientific">Penicillium subrubescens</name>
    <dbReference type="NCBI Taxonomy" id="1316194"/>
    <lineage>
        <taxon>Eukaryota</taxon>
        <taxon>Fungi</taxon>
        <taxon>Dikarya</taxon>
        <taxon>Ascomycota</taxon>
        <taxon>Pezizomycotina</taxon>
        <taxon>Eurotiomycetes</taxon>
        <taxon>Eurotiomycetidae</taxon>
        <taxon>Eurotiales</taxon>
        <taxon>Aspergillaceae</taxon>
        <taxon>Penicillium</taxon>
    </lineage>
</organism>
<comment type="similarity">
    <text evidence="2 14">Belongs to the Tom20 family.</text>
</comment>